<protein>
    <submittedName>
        <fullName evidence="2">Uncharacterized protein</fullName>
    </submittedName>
</protein>
<reference evidence="2" key="1">
    <citation type="submission" date="2007-07" db="EMBL/GenBank/DDBJ databases">
        <title>PCAP assembly of the Caenorhabditis remanei genome.</title>
        <authorList>
            <consortium name="The Caenorhabditis remanei Sequencing Consortium"/>
            <person name="Wilson R.K."/>
        </authorList>
    </citation>
    <scope>NUCLEOTIDE SEQUENCE [LARGE SCALE GENOMIC DNA]</scope>
    <source>
        <strain evidence="2">PB4641</strain>
    </source>
</reference>
<accession>E3MXU7</accession>
<sequence length="153" mass="17749">MNLLPPLFSVLTLLADGCFPRIYFDDIDRRIPELSGKVKECCKFPVLSNGLNPTIPLQENWKNCENIRLTCEISSVYKEIAEVSVLANYTNLHFSKYKKYKLATSHQQVSVTVHCNRDTKLWFVVGGNRSNEYKKFTCLWMMDSGLYFPSFFE</sequence>
<evidence type="ECO:0000256" key="1">
    <source>
        <dbReference type="SAM" id="SignalP"/>
    </source>
</evidence>
<organism evidence="3">
    <name type="scientific">Caenorhabditis remanei</name>
    <name type="common">Caenorhabditis vulgaris</name>
    <dbReference type="NCBI Taxonomy" id="31234"/>
    <lineage>
        <taxon>Eukaryota</taxon>
        <taxon>Metazoa</taxon>
        <taxon>Ecdysozoa</taxon>
        <taxon>Nematoda</taxon>
        <taxon>Chromadorea</taxon>
        <taxon>Rhabditida</taxon>
        <taxon>Rhabditina</taxon>
        <taxon>Rhabditomorpha</taxon>
        <taxon>Rhabditoidea</taxon>
        <taxon>Rhabditidae</taxon>
        <taxon>Peloderinae</taxon>
        <taxon>Caenorhabditis</taxon>
    </lineage>
</organism>
<keyword evidence="1" id="KW-0732">Signal</keyword>
<feature type="chain" id="PRO_5003177691" evidence="1">
    <location>
        <begin position="21"/>
        <end position="153"/>
    </location>
</feature>
<proteinExistence type="predicted"/>
<gene>
    <name evidence="2" type="ORF">CRE_26719</name>
</gene>
<evidence type="ECO:0000313" key="3">
    <source>
        <dbReference type="Proteomes" id="UP000008281"/>
    </source>
</evidence>
<keyword evidence="3" id="KW-1185">Reference proteome</keyword>
<feature type="signal peptide" evidence="1">
    <location>
        <begin position="1"/>
        <end position="20"/>
    </location>
</feature>
<dbReference type="AlphaFoldDB" id="E3MXU7"/>
<name>E3MXU7_CAERE</name>
<dbReference type="EMBL" id="DS268493">
    <property type="protein sequence ID" value="EFP11759.1"/>
    <property type="molecule type" value="Genomic_DNA"/>
</dbReference>
<dbReference type="Proteomes" id="UP000008281">
    <property type="component" value="Unassembled WGS sequence"/>
</dbReference>
<evidence type="ECO:0000313" key="2">
    <source>
        <dbReference type="EMBL" id="EFP11759.1"/>
    </source>
</evidence>
<dbReference type="HOGENOM" id="CLU_1714994_0_0_1"/>
<dbReference type="InParanoid" id="E3MXU7"/>